<dbReference type="InterPro" id="IPR020007">
    <property type="entry name" value="NeuB/NeuA"/>
</dbReference>
<feature type="domain" description="AFP-like" evidence="1">
    <location>
        <begin position="289"/>
        <end position="345"/>
    </location>
</feature>
<name>A0A1M7K8A5_9BACI</name>
<dbReference type="CDD" id="cd11615">
    <property type="entry name" value="SAF_NeuB_like"/>
    <property type="match status" value="1"/>
</dbReference>
<dbReference type="AlphaFoldDB" id="A0A1M7K8A5"/>
<sequence>MVIKIGEKVIHSSSPTYIIAEVGVNHNGDMNIAKKMIDVAVESGADAVKFQTFKAKSLVSSSANLAEYQKKNMGEHESQYNMLKKLELTEQDFIILKEYCEDKGIEFLSTPFDIDSALFLERIGVHAFKVGSGDLTNHPFLKGLANLNIPIILSSGMANLGEIEEALNILKDSEVLLLHCTSDYPAPYEDVNLKVINTMKHSFGNIVGYSDHTDGSEISIGAVALGAKLIEKHFTLDRNMEGPDHKASITPKEFKEMVNSIRNLEKALGDGIKRCMPSEADTKEVARKSIVAKSAITKGTILNEDILTVKRPGNGIEPKFFELIQGKEIKKDVQADQVIKWDDIL</sequence>
<dbReference type="InterPro" id="IPR013974">
    <property type="entry name" value="SAF"/>
</dbReference>
<protein>
    <submittedName>
        <fullName evidence="2">N-acetylneuraminate synthase</fullName>
    </submittedName>
</protein>
<dbReference type="SUPFAM" id="SSF51569">
    <property type="entry name" value="Aldolase"/>
    <property type="match status" value="1"/>
</dbReference>
<dbReference type="OrthoDB" id="9814210at2"/>
<dbReference type="Proteomes" id="UP000184184">
    <property type="component" value="Unassembled WGS sequence"/>
</dbReference>
<dbReference type="SMART" id="SM00858">
    <property type="entry name" value="SAF"/>
    <property type="match status" value="1"/>
</dbReference>
<dbReference type="PANTHER" id="PTHR42966:SF1">
    <property type="entry name" value="SIALIC ACID SYNTHASE"/>
    <property type="match status" value="1"/>
</dbReference>
<gene>
    <name evidence="2" type="ORF">SAMN05216179_0601</name>
</gene>
<organism evidence="2 3">
    <name type="scientific">Gracilibacillus kekensis</name>
    <dbReference type="NCBI Taxonomy" id="1027249"/>
    <lineage>
        <taxon>Bacteria</taxon>
        <taxon>Bacillati</taxon>
        <taxon>Bacillota</taxon>
        <taxon>Bacilli</taxon>
        <taxon>Bacillales</taxon>
        <taxon>Bacillaceae</taxon>
        <taxon>Gracilibacillus</taxon>
    </lineage>
</organism>
<dbReference type="STRING" id="1027249.SAMN05216179_0601"/>
<dbReference type="Pfam" id="PF03102">
    <property type="entry name" value="NeuB"/>
    <property type="match status" value="1"/>
</dbReference>
<evidence type="ECO:0000313" key="2">
    <source>
        <dbReference type="EMBL" id="SHM61077.1"/>
    </source>
</evidence>
<dbReference type="InterPro" id="IPR013132">
    <property type="entry name" value="PseI/NeuA/B-like_N"/>
</dbReference>
<dbReference type="InterPro" id="IPR013785">
    <property type="entry name" value="Aldolase_TIM"/>
</dbReference>
<proteinExistence type="predicted"/>
<dbReference type="SUPFAM" id="SSF51269">
    <property type="entry name" value="AFP III-like domain"/>
    <property type="match status" value="1"/>
</dbReference>
<dbReference type="InterPro" id="IPR006190">
    <property type="entry name" value="SAF_AFP_Neu5Ac"/>
</dbReference>
<dbReference type="InterPro" id="IPR036732">
    <property type="entry name" value="AFP_Neu5c_C_sf"/>
</dbReference>
<accession>A0A1M7K8A5</accession>
<dbReference type="InterPro" id="IPR051690">
    <property type="entry name" value="PseI-like"/>
</dbReference>
<dbReference type="Gene3D" id="3.90.1210.10">
    <property type="entry name" value="Antifreeze-like/N-acetylneuraminic acid synthase C-terminal domain"/>
    <property type="match status" value="1"/>
</dbReference>
<dbReference type="PANTHER" id="PTHR42966">
    <property type="entry name" value="N-ACETYLNEURAMINATE SYNTHASE"/>
    <property type="match status" value="1"/>
</dbReference>
<evidence type="ECO:0000313" key="3">
    <source>
        <dbReference type="Proteomes" id="UP000184184"/>
    </source>
</evidence>
<dbReference type="PROSITE" id="PS50844">
    <property type="entry name" value="AFP_LIKE"/>
    <property type="match status" value="1"/>
</dbReference>
<dbReference type="InterPro" id="IPR057736">
    <property type="entry name" value="SAF_PseI/NeuA/NeuB"/>
</dbReference>
<reference evidence="2 3" key="1">
    <citation type="submission" date="2016-11" db="EMBL/GenBank/DDBJ databases">
        <authorList>
            <person name="Jaros S."/>
            <person name="Januszkiewicz K."/>
            <person name="Wedrychowicz H."/>
        </authorList>
    </citation>
    <scope>NUCLEOTIDE SEQUENCE [LARGE SCALE GENOMIC DNA]</scope>
    <source>
        <strain evidence="2 3">CGMCC 1.10681</strain>
    </source>
</reference>
<dbReference type="EMBL" id="FRCZ01000001">
    <property type="protein sequence ID" value="SHM61077.1"/>
    <property type="molecule type" value="Genomic_DNA"/>
</dbReference>
<dbReference type="GO" id="GO:0016051">
    <property type="term" value="P:carbohydrate biosynthetic process"/>
    <property type="evidence" value="ECO:0007669"/>
    <property type="project" value="InterPro"/>
</dbReference>
<dbReference type="GO" id="GO:0047444">
    <property type="term" value="F:N-acylneuraminate-9-phosphate synthase activity"/>
    <property type="evidence" value="ECO:0007669"/>
    <property type="project" value="TreeGrafter"/>
</dbReference>
<dbReference type="Pfam" id="PF08666">
    <property type="entry name" value="SAF"/>
    <property type="match status" value="1"/>
</dbReference>
<keyword evidence="3" id="KW-1185">Reference proteome</keyword>
<dbReference type="NCBIfam" id="TIGR03569">
    <property type="entry name" value="NeuB_NnaB"/>
    <property type="match status" value="1"/>
</dbReference>
<evidence type="ECO:0000259" key="1">
    <source>
        <dbReference type="PROSITE" id="PS50844"/>
    </source>
</evidence>
<dbReference type="Gene3D" id="3.20.20.70">
    <property type="entry name" value="Aldolase class I"/>
    <property type="match status" value="1"/>
</dbReference>